<accession>A0ABZ2BY63</accession>
<organism evidence="1 2">
    <name type="scientific">Roseobacter fucihabitans</name>
    <dbReference type="NCBI Taxonomy" id="1537242"/>
    <lineage>
        <taxon>Bacteria</taxon>
        <taxon>Pseudomonadati</taxon>
        <taxon>Pseudomonadota</taxon>
        <taxon>Alphaproteobacteria</taxon>
        <taxon>Rhodobacterales</taxon>
        <taxon>Roseobacteraceae</taxon>
        <taxon>Roseobacter</taxon>
    </lineage>
</organism>
<keyword evidence="2" id="KW-1185">Reference proteome</keyword>
<reference evidence="1 2" key="1">
    <citation type="submission" date="2015-07" db="EMBL/GenBank/DDBJ databases">
        <authorList>
            <person name="Voget S."/>
            <person name="Dogs M."/>
            <person name="Brinkhoff T.H."/>
            <person name="Daniel R."/>
        </authorList>
    </citation>
    <scope>NUCLEOTIDE SEQUENCE [LARGE SCALE GENOMIC DNA]</scope>
    <source>
        <strain evidence="1 2">B14</strain>
    </source>
</reference>
<protein>
    <submittedName>
        <fullName evidence="1">Uncharacterized protein</fullName>
    </submittedName>
</protein>
<evidence type="ECO:0000313" key="2">
    <source>
        <dbReference type="Proteomes" id="UP001318682"/>
    </source>
</evidence>
<reference evidence="2" key="2">
    <citation type="submission" date="2024-01" db="EMBL/GenBank/DDBJ databases">
        <title>Roseobacter fucihabitans sp. nov., isolated from the brown alga Fucus spiralis.</title>
        <authorList>
            <person name="Hahnke S."/>
            <person name="Berger M."/>
            <person name="Schlingloff A."/>
            <person name="Athale I."/>
            <person name="Neumann-Schaal M."/>
            <person name="Adenaya A."/>
            <person name="Poehlein A."/>
            <person name="Daniel R."/>
            <person name="Pertersen J."/>
            <person name="Brinkhoff T."/>
        </authorList>
    </citation>
    <scope>NUCLEOTIDE SEQUENCE [LARGE SCALE GENOMIC DNA]</scope>
    <source>
        <strain evidence="2">B14</strain>
    </source>
</reference>
<proteinExistence type="predicted"/>
<sequence length="156" mass="17867">MFAELKWSKVSNQKVDAYRDLINLYFEMVDSGMIAFHCATFDNSKWKHHLYNDGDRDLGLSKNYYQLILHQFIARYCEQASCFVCLDRRHSTTKIPDLQKILNNGAGKDYGLTFGPLTGMEARDSKTDDLLQLNDVILGVTSSVKNSRYLDPQTKG</sequence>
<evidence type="ECO:0000313" key="1">
    <source>
        <dbReference type="EMBL" id="WVX50928.1"/>
    </source>
</evidence>
<gene>
    <name evidence="1" type="ORF">ROLI_040280</name>
</gene>
<dbReference type="RefSeq" id="WP_187429285.1">
    <property type="nucleotide sequence ID" value="NZ_CP143423.1"/>
</dbReference>
<name>A0ABZ2BY63_9RHOB</name>
<dbReference type="Proteomes" id="UP001318682">
    <property type="component" value="Chromosome"/>
</dbReference>
<dbReference type="EMBL" id="CP143423">
    <property type="protein sequence ID" value="WVX50928.1"/>
    <property type="molecule type" value="Genomic_DNA"/>
</dbReference>